<dbReference type="GO" id="GO:0016747">
    <property type="term" value="F:acyltransferase activity, transferring groups other than amino-acyl groups"/>
    <property type="evidence" value="ECO:0007669"/>
    <property type="project" value="InterPro"/>
</dbReference>
<sequence>MIEEYRLFAETPRVEDYLRLRIAAGLSPKSAEAAASGLPNTLFAIVVRARTETIGMGRVIGDGGLFFQIVDVAVLPEHQGQGLGKAIVGALVDHLRATSPKSAYVSLIADGEAHRLYAQFGFALTAPKSVGMAFVV</sequence>
<organism evidence="2">
    <name type="scientific">Agrobacterium albertimagni</name>
    <dbReference type="NCBI Taxonomy" id="147266"/>
    <lineage>
        <taxon>Bacteria</taxon>
        <taxon>Pseudomonadati</taxon>
        <taxon>Pseudomonadota</taxon>
        <taxon>Alphaproteobacteria</taxon>
        <taxon>Hyphomicrobiales</taxon>
        <taxon>Rhizobiaceae</taxon>
        <taxon>Rhizobium/Agrobacterium group</taxon>
        <taxon>Agrobacterium</taxon>
    </lineage>
</organism>
<evidence type="ECO:0000313" key="2">
    <source>
        <dbReference type="EMBL" id="HEB44077.1"/>
    </source>
</evidence>
<keyword evidence="2" id="KW-0808">Transferase</keyword>
<comment type="caution">
    <text evidence="2">The sequence shown here is derived from an EMBL/GenBank/DDBJ whole genome shotgun (WGS) entry which is preliminary data.</text>
</comment>
<dbReference type="InterPro" id="IPR016181">
    <property type="entry name" value="Acyl_CoA_acyltransferase"/>
</dbReference>
<dbReference type="Gene3D" id="3.40.630.30">
    <property type="match status" value="1"/>
</dbReference>
<dbReference type="Pfam" id="PF13508">
    <property type="entry name" value="Acetyltransf_7"/>
    <property type="match status" value="1"/>
</dbReference>
<dbReference type="EMBL" id="DSKI01000537">
    <property type="protein sequence ID" value="HEB44077.1"/>
    <property type="molecule type" value="Genomic_DNA"/>
</dbReference>
<dbReference type="SUPFAM" id="SSF55729">
    <property type="entry name" value="Acyl-CoA N-acyltransferases (Nat)"/>
    <property type="match status" value="1"/>
</dbReference>
<dbReference type="AlphaFoldDB" id="A0A7C1SXE5"/>
<dbReference type="CDD" id="cd04301">
    <property type="entry name" value="NAT_SF"/>
    <property type="match status" value="1"/>
</dbReference>
<feature type="domain" description="N-acetyltransferase" evidence="1">
    <location>
        <begin position="3"/>
        <end position="136"/>
    </location>
</feature>
<dbReference type="InterPro" id="IPR000182">
    <property type="entry name" value="GNAT_dom"/>
</dbReference>
<reference evidence="2" key="1">
    <citation type="journal article" date="2020" name="mSystems">
        <title>Genome- and Community-Level Interaction Insights into Carbon Utilization and Element Cycling Functions of Hydrothermarchaeota in Hydrothermal Sediment.</title>
        <authorList>
            <person name="Zhou Z."/>
            <person name="Liu Y."/>
            <person name="Xu W."/>
            <person name="Pan J."/>
            <person name="Luo Z.H."/>
            <person name="Li M."/>
        </authorList>
    </citation>
    <scope>NUCLEOTIDE SEQUENCE [LARGE SCALE GENOMIC DNA]</scope>
    <source>
        <strain evidence="2">SpSt-243</strain>
    </source>
</reference>
<accession>A0A7C1SXE5</accession>
<proteinExistence type="predicted"/>
<dbReference type="InterPro" id="IPR053144">
    <property type="entry name" value="Acetyltransferase_Butenolide"/>
</dbReference>
<gene>
    <name evidence="2" type="ORF">ENP70_10370</name>
</gene>
<protein>
    <submittedName>
        <fullName evidence="2">N-acetyltransferase</fullName>
    </submittedName>
</protein>
<name>A0A7C1SXE5_9HYPH</name>
<dbReference type="PANTHER" id="PTHR43233:SF1">
    <property type="entry name" value="FAMILY N-ACETYLTRANSFERASE, PUTATIVE (AFU_ORTHOLOGUE AFUA_6G03350)-RELATED"/>
    <property type="match status" value="1"/>
</dbReference>
<evidence type="ECO:0000259" key="1">
    <source>
        <dbReference type="PROSITE" id="PS51186"/>
    </source>
</evidence>
<dbReference type="PROSITE" id="PS51186">
    <property type="entry name" value="GNAT"/>
    <property type="match status" value="1"/>
</dbReference>
<dbReference type="PANTHER" id="PTHR43233">
    <property type="entry name" value="FAMILY N-ACETYLTRANSFERASE, PUTATIVE (AFU_ORTHOLOGUE AFUA_6G03350)-RELATED"/>
    <property type="match status" value="1"/>
</dbReference>